<dbReference type="InterPro" id="IPR050736">
    <property type="entry name" value="Sensor_HK_Regulatory"/>
</dbReference>
<dbReference type="PROSITE" id="PS50109">
    <property type="entry name" value="HIS_KIN"/>
    <property type="match status" value="1"/>
</dbReference>
<dbReference type="InterPro" id="IPR036890">
    <property type="entry name" value="HATPase_C_sf"/>
</dbReference>
<dbReference type="SMART" id="SM00388">
    <property type="entry name" value="HisKA"/>
    <property type="match status" value="1"/>
</dbReference>
<evidence type="ECO:0000313" key="10">
    <source>
        <dbReference type="EMBL" id="URW78867.1"/>
    </source>
</evidence>
<evidence type="ECO:0000259" key="9">
    <source>
        <dbReference type="PROSITE" id="PS50109"/>
    </source>
</evidence>
<dbReference type="InterPro" id="IPR036097">
    <property type="entry name" value="HisK_dim/P_sf"/>
</dbReference>
<keyword evidence="6" id="KW-0902">Two-component regulatory system</keyword>
<dbReference type="GO" id="GO:0000155">
    <property type="term" value="F:phosphorelay sensor kinase activity"/>
    <property type="evidence" value="ECO:0007669"/>
    <property type="project" value="InterPro"/>
</dbReference>
<dbReference type="RefSeq" id="WP_250722304.1">
    <property type="nucleotide sequence ID" value="NZ_CP098400.1"/>
</dbReference>
<dbReference type="KEGG" id="alkq:M9189_08355"/>
<keyword evidence="8" id="KW-1133">Transmembrane helix</keyword>
<evidence type="ECO:0000256" key="6">
    <source>
        <dbReference type="ARBA" id="ARBA00023012"/>
    </source>
</evidence>
<dbReference type="SUPFAM" id="SSF47384">
    <property type="entry name" value="Homodimeric domain of signal transducing histidine kinase"/>
    <property type="match status" value="1"/>
</dbReference>
<comment type="catalytic activity">
    <reaction evidence="1">
        <text>ATP + protein L-histidine = ADP + protein N-phospho-L-histidine.</text>
        <dbReference type="EC" id="2.7.13.3"/>
    </reaction>
</comment>
<dbReference type="Pfam" id="PF00512">
    <property type="entry name" value="HisKA"/>
    <property type="match status" value="1"/>
</dbReference>
<dbReference type="Gene3D" id="1.10.287.130">
    <property type="match status" value="1"/>
</dbReference>
<accession>A0A9J6ZMJ0</accession>
<keyword evidence="4" id="KW-0808">Transferase</keyword>
<dbReference type="PANTHER" id="PTHR43711:SF31">
    <property type="entry name" value="HISTIDINE KINASE"/>
    <property type="match status" value="1"/>
</dbReference>
<dbReference type="Pfam" id="PF02518">
    <property type="entry name" value="HATPase_c"/>
    <property type="match status" value="1"/>
</dbReference>
<dbReference type="Gene3D" id="3.30.565.10">
    <property type="entry name" value="Histidine kinase-like ATPase, C-terminal domain"/>
    <property type="match status" value="1"/>
</dbReference>
<protein>
    <recommendedName>
        <fullName evidence="2">histidine kinase</fullName>
        <ecNumber evidence="2">2.7.13.3</ecNumber>
    </recommendedName>
</protein>
<evidence type="ECO:0000313" key="11">
    <source>
        <dbReference type="Proteomes" id="UP001056426"/>
    </source>
</evidence>
<evidence type="ECO:0000256" key="7">
    <source>
        <dbReference type="ARBA" id="ARBA00023136"/>
    </source>
</evidence>
<keyword evidence="11" id="KW-1185">Reference proteome</keyword>
<dbReference type="PANTHER" id="PTHR43711">
    <property type="entry name" value="TWO-COMPONENT HISTIDINE KINASE"/>
    <property type="match status" value="1"/>
</dbReference>
<dbReference type="CDD" id="cd00082">
    <property type="entry name" value="HisKA"/>
    <property type="match status" value="1"/>
</dbReference>
<evidence type="ECO:0000256" key="1">
    <source>
        <dbReference type="ARBA" id="ARBA00000085"/>
    </source>
</evidence>
<dbReference type="EC" id="2.7.13.3" evidence="2"/>
<dbReference type="FunFam" id="3.30.565.10:FF:000006">
    <property type="entry name" value="Sensor histidine kinase WalK"/>
    <property type="match status" value="1"/>
</dbReference>
<dbReference type="Proteomes" id="UP001056426">
    <property type="component" value="Chromosome"/>
</dbReference>
<proteinExistence type="predicted"/>
<dbReference type="SUPFAM" id="SSF55874">
    <property type="entry name" value="ATPase domain of HSP90 chaperone/DNA topoisomerase II/histidine kinase"/>
    <property type="match status" value="1"/>
</dbReference>
<evidence type="ECO:0000256" key="8">
    <source>
        <dbReference type="SAM" id="Phobius"/>
    </source>
</evidence>
<sequence>MKKSLNKILAGLTLLILLPLAVAILYEYTRINENEELITSVYKEQLETIISSVNYYSEDIMSNWAGRIDVWMMHPSDSTVLKLLTSENSSILAIYAAQRSTDLNTIYSSGNEGNSTFVSQLLKKERQTIGKLISYHKSNYRKFHSFETPDGVLMTFITVDKNLEYVPILIELDLRQFIHQHISSRIQDIAKDKFLIRIFHEASGATVYTSDKEMPSHMTFDKEGGMWLFPGLSIGITLRNESIADLASRRVKEGLILAALVMAVLVVGIWFIYSSVKKEVNLAQIKSEFISNVSHEIRTPLALISMYAETLEMGRVNSPEKAREYYQTINSESQRLNAMVDKILNFSRMEKGRYKFKTEVCNLYNICAEVLGNYQEHYNGADISFNADSLLPEILADKVSVSEALLNLIDNAVKYSRDNKKIEITTGHEDRMCFVEVKDNGIGISKKDQKHIFDRFYRVTRQNLANEVKGTGLGLSIVCETMKAHKGRVTVQSKPGAGSSFRLYFPVIRKSN</sequence>
<evidence type="ECO:0000256" key="5">
    <source>
        <dbReference type="ARBA" id="ARBA00022777"/>
    </source>
</evidence>
<dbReference type="InterPro" id="IPR003661">
    <property type="entry name" value="HisK_dim/P_dom"/>
</dbReference>
<dbReference type="EMBL" id="CP098400">
    <property type="protein sequence ID" value="URW78867.1"/>
    <property type="molecule type" value="Genomic_DNA"/>
</dbReference>
<keyword evidence="7 8" id="KW-0472">Membrane</keyword>
<dbReference type="FunFam" id="1.10.287.130:FF:000001">
    <property type="entry name" value="Two-component sensor histidine kinase"/>
    <property type="match status" value="1"/>
</dbReference>
<keyword evidence="5 10" id="KW-0418">Kinase</keyword>
<organism evidence="10 11">
    <name type="scientific">Xiashengella succiniciproducens</name>
    <dbReference type="NCBI Taxonomy" id="2949635"/>
    <lineage>
        <taxon>Bacteria</taxon>
        <taxon>Pseudomonadati</taxon>
        <taxon>Bacteroidota</taxon>
        <taxon>Bacteroidia</taxon>
        <taxon>Marinilabiliales</taxon>
        <taxon>Marinilabiliaceae</taxon>
        <taxon>Xiashengella</taxon>
    </lineage>
</organism>
<keyword evidence="3" id="KW-0597">Phosphoprotein</keyword>
<keyword evidence="8" id="KW-0812">Transmembrane</keyword>
<name>A0A9J6ZMJ0_9BACT</name>
<dbReference type="InterPro" id="IPR003594">
    <property type="entry name" value="HATPase_dom"/>
</dbReference>
<dbReference type="CDD" id="cd00075">
    <property type="entry name" value="HATPase"/>
    <property type="match status" value="1"/>
</dbReference>
<evidence type="ECO:0000256" key="4">
    <source>
        <dbReference type="ARBA" id="ARBA00022679"/>
    </source>
</evidence>
<gene>
    <name evidence="10" type="ORF">M9189_08355</name>
</gene>
<feature type="transmembrane region" description="Helical" evidence="8">
    <location>
        <begin position="254"/>
        <end position="273"/>
    </location>
</feature>
<feature type="domain" description="Histidine kinase" evidence="9">
    <location>
        <begin position="292"/>
        <end position="509"/>
    </location>
</feature>
<evidence type="ECO:0000256" key="3">
    <source>
        <dbReference type="ARBA" id="ARBA00022553"/>
    </source>
</evidence>
<evidence type="ECO:0000256" key="2">
    <source>
        <dbReference type="ARBA" id="ARBA00012438"/>
    </source>
</evidence>
<dbReference type="PRINTS" id="PR00344">
    <property type="entry name" value="BCTRLSENSOR"/>
</dbReference>
<dbReference type="SMART" id="SM00387">
    <property type="entry name" value="HATPase_c"/>
    <property type="match status" value="1"/>
</dbReference>
<reference evidence="10" key="2">
    <citation type="submission" date="2022-06" db="EMBL/GenBank/DDBJ databases">
        <title>Xiashengella guii gen. nov. sp. nov., a bacterium isolated form anaerobic digestion tank.</title>
        <authorList>
            <person name="Huang H."/>
        </authorList>
    </citation>
    <scope>NUCLEOTIDE SEQUENCE</scope>
    <source>
        <strain evidence="10">Ai-910</strain>
    </source>
</reference>
<reference evidence="10" key="1">
    <citation type="submission" date="2022-05" db="EMBL/GenBank/DDBJ databases">
        <authorList>
            <person name="Sun X."/>
        </authorList>
    </citation>
    <scope>NUCLEOTIDE SEQUENCE</scope>
    <source>
        <strain evidence="10">Ai-910</strain>
    </source>
</reference>
<dbReference type="InterPro" id="IPR004358">
    <property type="entry name" value="Sig_transdc_His_kin-like_C"/>
</dbReference>
<dbReference type="AlphaFoldDB" id="A0A9J6ZMJ0"/>
<dbReference type="InterPro" id="IPR005467">
    <property type="entry name" value="His_kinase_dom"/>
</dbReference>